<dbReference type="Gene3D" id="3.30.420.40">
    <property type="match status" value="2"/>
</dbReference>
<dbReference type="Gene3D" id="3.90.870.20">
    <property type="entry name" value="Carbamoyltransferase, C-terminal domain"/>
    <property type="match status" value="1"/>
</dbReference>
<dbReference type="CDD" id="cd24098">
    <property type="entry name" value="ASKHA_NBD_TobZ_N"/>
    <property type="match status" value="1"/>
</dbReference>
<keyword evidence="5" id="KW-1185">Reference proteome</keyword>
<evidence type="ECO:0008006" key="6">
    <source>
        <dbReference type="Google" id="ProtNLM"/>
    </source>
</evidence>
<name>A0A849VIJ8_9GAMM</name>
<dbReference type="InterPro" id="IPR051338">
    <property type="entry name" value="NodU/CmcH_Carbamoyltrnsfr"/>
</dbReference>
<gene>
    <name evidence="4" type="ORF">HG263_19175</name>
</gene>
<evidence type="ECO:0000313" key="4">
    <source>
        <dbReference type="EMBL" id="NOU52630.1"/>
    </source>
</evidence>
<comment type="caution">
    <text evidence="4">The sequence shown here is derived from an EMBL/GenBank/DDBJ whole genome shotgun (WGS) entry which is preliminary data.</text>
</comment>
<evidence type="ECO:0000259" key="3">
    <source>
        <dbReference type="Pfam" id="PF16861"/>
    </source>
</evidence>
<evidence type="ECO:0000256" key="1">
    <source>
        <dbReference type="ARBA" id="ARBA00006129"/>
    </source>
</evidence>
<dbReference type="InterPro" id="IPR043129">
    <property type="entry name" value="ATPase_NBD"/>
</dbReference>
<proteinExistence type="inferred from homology"/>
<dbReference type="InterPro" id="IPR003696">
    <property type="entry name" value="Carbtransf_dom"/>
</dbReference>
<dbReference type="AlphaFoldDB" id="A0A849VIJ8"/>
<sequence length="581" mass="65611">MRYNILGIGFGSSHASGASIISDGRLVTSIEEERISRVKEDGGFPYKSIEHCLKKANLQDQDIDLVVVGWENEQNKEFMNLLLNKESLNLGLLSRRVRYIYAQKVEFKRYLEALKSRFHKGKVVKIEHHQAHAYSSYFASGFDKSLVVTWDGRGEFCTGTVMVGNKNNLTPLKSQKMPISLGLMYSAFTDYLGFGFGDEYKVMGLASYGSPVYLDEFRKIFKADEKNIYDVEQKYFRHFLFNKDCGYTGSYYSDEVVKLWGEPRKEHEPLTQKHKDIAASMQARLNEVCVEIIADLVAETGEKNLCLAGGVALNGVANYHIYKESGIENIFIQPAAGDGGISLGAAYWGWHTFYKETTRLPFEHAYQGASYTDEEIEKELQTCGLAYKKMTDKPKTVAALLDKGYIIGLFQGVSEIGPRALGSRSIIADPRPEKHRDIVNSKIKFREEFRPFAPSVLEEYGKEYFNLDANSPYMQMISEVNDEYKDKLQAVTHINGTARPQTVSKKACEEYYNIIEAFRERTGCAAILNTSFNVKGEPVVHSPTDAIRCFFSTGLDYLVLGDYLVLKNHGFPEVEAEQSVA</sequence>
<dbReference type="InterPro" id="IPR031730">
    <property type="entry name" value="Carbam_trans_C"/>
</dbReference>
<dbReference type="PANTHER" id="PTHR34847">
    <property type="entry name" value="NODULATION PROTEIN U"/>
    <property type="match status" value="1"/>
</dbReference>
<protein>
    <recommendedName>
        <fullName evidence="6">Carbamoyltransferase</fullName>
    </recommendedName>
</protein>
<reference evidence="4 5" key="1">
    <citation type="submission" date="2020-04" db="EMBL/GenBank/DDBJ databases">
        <title>Pseudoalteromonas caenipelagi sp. nov., isolated from a tidal flat.</title>
        <authorList>
            <person name="Park S."/>
            <person name="Yoon J.-H."/>
        </authorList>
    </citation>
    <scope>NUCLEOTIDE SEQUENCE [LARGE SCALE GENOMIC DNA]</scope>
    <source>
        <strain evidence="4 5">JBTF-M23</strain>
    </source>
</reference>
<dbReference type="PANTHER" id="PTHR34847:SF1">
    <property type="entry name" value="NODULATION PROTEIN U"/>
    <property type="match status" value="1"/>
</dbReference>
<comment type="similarity">
    <text evidence="1">Belongs to the NodU/CmcH family.</text>
</comment>
<accession>A0A849VIJ8</accession>
<dbReference type="Pfam" id="PF02543">
    <property type="entry name" value="Carbam_trans_N"/>
    <property type="match status" value="1"/>
</dbReference>
<feature type="domain" description="Carbamoyltransferase C-terminal" evidence="3">
    <location>
        <begin position="398"/>
        <end position="567"/>
    </location>
</feature>
<dbReference type="GO" id="GO:0003824">
    <property type="term" value="F:catalytic activity"/>
    <property type="evidence" value="ECO:0007669"/>
    <property type="project" value="InterPro"/>
</dbReference>
<dbReference type="Pfam" id="PF16861">
    <property type="entry name" value="Carbam_trans_C"/>
    <property type="match status" value="1"/>
</dbReference>
<dbReference type="SUPFAM" id="SSF53067">
    <property type="entry name" value="Actin-like ATPase domain"/>
    <property type="match status" value="1"/>
</dbReference>
<evidence type="ECO:0000259" key="2">
    <source>
        <dbReference type="Pfam" id="PF02543"/>
    </source>
</evidence>
<dbReference type="RefSeq" id="WP_171627685.1">
    <property type="nucleotide sequence ID" value="NZ_JABBPG010000010.1"/>
</dbReference>
<dbReference type="Proteomes" id="UP000586305">
    <property type="component" value="Unassembled WGS sequence"/>
</dbReference>
<feature type="domain" description="Carbamoyltransferase" evidence="2">
    <location>
        <begin position="5"/>
        <end position="346"/>
    </location>
</feature>
<organism evidence="4 5">
    <name type="scientific">Pseudoalteromonas caenipelagi</name>
    <dbReference type="NCBI Taxonomy" id="2726988"/>
    <lineage>
        <taxon>Bacteria</taxon>
        <taxon>Pseudomonadati</taxon>
        <taxon>Pseudomonadota</taxon>
        <taxon>Gammaproteobacteria</taxon>
        <taxon>Alteromonadales</taxon>
        <taxon>Pseudoalteromonadaceae</taxon>
        <taxon>Pseudoalteromonas</taxon>
    </lineage>
</organism>
<dbReference type="EMBL" id="JABBPG010000010">
    <property type="protein sequence ID" value="NOU52630.1"/>
    <property type="molecule type" value="Genomic_DNA"/>
</dbReference>
<dbReference type="InterPro" id="IPR038152">
    <property type="entry name" value="Carbam_trans_C_sf"/>
</dbReference>
<evidence type="ECO:0000313" key="5">
    <source>
        <dbReference type="Proteomes" id="UP000586305"/>
    </source>
</evidence>